<accession>A0ACB8QP28</accession>
<reference evidence="1" key="2">
    <citation type="journal article" date="2022" name="New Phytol.">
        <title>Evolutionary transition to the ectomycorrhizal habit in the genomes of a hyperdiverse lineage of mushroom-forming fungi.</title>
        <authorList>
            <person name="Looney B."/>
            <person name="Miyauchi S."/>
            <person name="Morin E."/>
            <person name="Drula E."/>
            <person name="Courty P.E."/>
            <person name="Kohler A."/>
            <person name="Kuo A."/>
            <person name="LaButti K."/>
            <person name="Pangilinan J."/>
            <person name="Lipzen A."/>
            <person name="Riley R."/>
            <person name="Andreopoulos W."/>
            <person name="He G."/>
            <person name="Johnson J."/>
            <person name="Nolan M."/>
            <person name="Tritt A."/>
            <person name="Barry K.W."/>
            <person name="Grigoriev I.V."/>
            <person name="Nagy L.G."/>
            <person name="Hibbett D."/>
            <person name="Henrissat B."/>
            <person name="Matheny P.B."/>
            <person name="Labbe J."/>
            <person name="Martin F.M."/>
        </authorList>
    </citation>
    <scope>NUCLEOTIDE SEQUENCE</scope>
    <source>
        <strain evidence="1">EC-137</strain>
    </source>
</reference>
<evidence type="ECO:0000313" key="1">
    <source>
        <dbReference type="EMBL" id="KAI0033422.1"/>
    </source>
</evidence>
<gene>
    <name evidence="1" type="ORF">K488DRAFT_69897</name>
</gene>
<protein>
    <submittedName>
        <fullName evidence="1">Ribonuclease III domain-containing protein</fullName>
    </submittedName>
</protein>
<sequence>MHGSRHRRRVYDTAQITNQLLLLICDDSYTAALPDLDHAVWEKILSYNKADKYENERKEYIGDALLYLCVGLDLYDDYPDADPGLMTEIRQALVTNIVLATIAEKIDHRVATAGSMLEHLARLKALREQKHKARLSVARAMFKPMADRLEILVGALFMQSGFDAVRAWVGRTFAPLIKEGVRMREEHWDSKDKGKQVIRPKPALPAALPIRTPSQFSSDQSRPRKKRKRRHSVDFDVLDAHLPKPLPAHKPMAYLAEPQLQVIDLTNDDSEDENELVEDEDDDAVEIIDLTMEDSDDGVSWAKSTSTGLGRRPRIGTTILDPADSANKRDSQICLVFDDSDDASSVVDADTVEAEADTCSGSDVSLETSSDHGIL</sequence>
<comment type="caution">
    <text evidence="1">The sequence shown here is derived from an EMBL/GenBank/DDBJ whole genome shotgun (WGS) entry which is preliminary data.</text>
</comment>
<organism evidence="1 2">
    <name type="scientific">Vararia minispora EC-137</name>
    <dbReference type="NCBI Taxonomy" id="1314806"/>
    <lineage>
        <taxon>Eukaryota</taxon>
        <taxon>Fungi</taxon>
        <taxon>Dikarya</taxon>
        <taxon>Basidiomycota</taxon>
        <taxon>Agaricomycotina</taxon>
        <taxon>Agaricomycetes</taxon>
        <taxon>Russulales</taxon>
        <taxon>Lachnocladiaceae</taxon>
        <taxon>Vararia</taxon>
    </lineage>
</organism>
<dbReference type="EMBL" id="MU273520">
    <property type="protein sequence ID" value="KAI0033422.1"/>
    <property type="molecule type" value="Genomic_DNA"/>
</dbReference>
<evidence type="ECO:0000313" key="2">
    <source>
        <dbReference type="Proteomes" id="UP000814128"/>
    </source>
</evidence>
<reference evidence="1" key="1">
    <citation type="submission" date="2021-02" db="EMBL/GenBank/DDBJ databases">
        <authorList>
            <consortium name="DOE Joint Genome Institute"/>
            <person name="Ahrendt S."/>
            <person name="Looney B.P."/>
            <person name="Miyauchi S."/>
            <person name="Morin E."/>
            <person name="Drula E."/>
            <person name="Courty P.E."/>
            <person name="Chicoki N."/>
            <person name="Fauchery L."/>
            <person name="Kohler A."/>
            <person name="Kuo A."/>
            <person name="Labutti K."/>
            <person name="Pangilinan J."/>
            <person name="Lipzen A."/>
            <person name="Riley R."/>
            <person name="Andreopoulos W."/>
            <person name="He G."/>
            <person name="Johnson J."/>
            <person name="Barry K.W."/>
            <person name="Grigoriev I.V."/>
            <person name="Nagy L."/>
            <person name="Hibbett D."/>
            <person name="Henrissat B."/>
            <person name="Matheny P.B."/>
            <person name="Labbe J."/>
            <person name="Martin F."/>
        </authorList>
    </citation>
    <scope>NUCLEOTIDE SEQUENCE</scope>
    <source>
        <strain evidence="1">EC-137</strain>
    </source>
</reference>
<dbReference type="Proteomes" id="UP000814128">
    <property type="component" value="Unassembled WGS sequence"/>
</dbReference>
<keyword evidence="2" id="KW-1185">Reference proteome</keyword>
<name>A0ACB8QP28_9AGAM</name>
<proteinExistence type="predicted"/>